<evidence type="ECO:0000313" key="1">
    <source>
        <dbReference type="EMBL" id="QSX29254.1"/>
    </source>
</evidence>
<evidence type="ECO:0000313" key="2">
    <source>
        <dbReference type="Proteomes" id="UP000663281"/>
    </source>
</evidence>
<dbReference type="RefSeq" id="WP_207324454.1">
    <property type="nucleotide sequence ID" value="NZ_CP071504.1"/>
</dbReference>
<gene>
    <name evidence="1" type="ORF">JYB88_13650</name>
</gene>
<dbReference type="Proteomes" id="UP000663281">
    <property type="component" value="Chromosome"/>
</dbReference>
<reference evidence="1 2" key="1">
    <citation type="submission" date="2021-03" db="EMBL/GenBank/DDBJ databases">
        <title>Novel species identification of genus Shewanella.</title>
        <authorList>
            <person name="Liu G."/>
            <person name="Zhang Q."/>
        </authorList>
    </citation>
    <scope>NUCLEOTIDE SEQUENCE [LARGE SCALE GENOMIC DNA]</scope>
    <source>
        <strain evidence="1 2">FJAT-53726</strain>
    </source>
</reference>
<dbReference type="EMBL" id="CP071504">
    <property type="protein sequence ID" value="QSX29254.1"/>
    <property type="molecule type" value="Genomic_DNA"/>
</dbReference>
<dbReference type="AlphaFoldDB" id="A0A974XJ06"/>
<name>A0A974XJ06_9GAMM</name>
<organism evidence="1 2">
    <name type="scientific">Shewanella cyperi</name>
    <dbReference type="NCBI Taxonomy" id="2814292"/>
    <lineage>
        <taxon>Bacteria</taxon>
        <taxon>Pseudomonadati</taxon>
        <taxon>Pseudomonadota</taxon>
        <taxon>Gammaproteobacteria</taxon>
        <taxon>Alteromonadales</taxon>
        <taxon>Shewanellaceae</taxon>
        <taxon>Shewanella</taxon>
    </lineage>
</organism>
<sequence length="111" mass="12456">MSAELLPLALQPWTGLRLSPFDNLRFCFSTLYHQGIECRAFEAKASDGKRHYLLEGDDWLLDCGVVTRTSAELVPLVSDEGWSELESLALVPVAESQLAFLTIQHAHFDHL</sequence>
<protein>
    <submittedName>
        <fullName evidence="1">Uncharacterized protein</fullName>
    </submittedName>
</protein>
<proteinExistence type="predicted"/>
<dbReference type="KEGG" id="scyp:JYB88_13650"/>
<accession>A0A974XJ06</accession>
<keyword evidence="2" id="KW-1185">Reference proteome</keyword>